<protein>
    <recommendedName>
        <fullName evidence="12">Exo-1,3-beta-glucanase D</fullName>
    </recommendedName>
</protein>
<dbReference type="SUPFAM" id="SSF51445">
    <property type="entry name" value="(Trans)glycosidases"/>
    <property type="match status" value="1"/>
</dbReference>
<dbReference type="Gene3D" id="3.20.20.80">
    <property type="entry name" value="Glycosidases"/>
    <property type="match status" value="1"/>
</dbReference>
<dbReference type="OrthoDB" id="9800955at2"/>
<accession>A0A4Q9VUE7</accession>
<feature type="domain" description="Glycoside hydrolase family 5" evidence="15">
    <location>
        <begin position="37"/>
        <end position="344"/>
    </location>
</feature>
<keyword evidence="6" id="KW-1133">Transmembrane helix</keyword>
<keyword evidence="2" id="KW-1003">Cell membrane</keyword>
<dbReference type="PANTHER" id="PTHR31297">
    <property type="entry name" value="GLUCAN ENDO-1,6-BETA-GLUCOSIDASE B"/>
    <property type="match status" value="1"/>
</dbReference>
<evidence type="ECO:0000256" key="6">
    <source>
        <dbReference type="ARBA" id="ARBA00022989"/>
    </source>
</evidence>
<dbReference type="GO" id="GO:0009986">
    <property type="term" value="C:cell surface"/>
    <property type="evidence" value="ECO:0007669"/>
    <property type="project" value="TreeGrafter"/>
</dbReference>
<evidence type="ECO:0000256" key="8">
    <source>
        <dbReference type="ARBA" id="ARBA00023180"/>
    </source>
</evidence>
<evidence type="ECO:0000259" key="15">
    <source>
        <dbReference type="Pfam" id="PF00150"/>
    </source>
</evidence>
<evidence type="ECO:0000313" key="17">
    <source>
        <dbReference type="Proteomes" id="UP000292781"/>
    </source>
</evidence>
<keyword evidence="8" id="KW-0325">Glycoprotein</keyword>
<name>A0A4Q9VUE7_9HYPH</name>
<organism evidence="16 17">
    <name type="scientific">Siculibacillus lacustris</name>
    <dbReference type="NCBI Taxonomy" id="1549641"/>
    <lineage>
        <taxon>Bacteria</taxon>
        <taxon>Pseudomonadati</taxon>
        <taxon>Pseudomonadota</taxon>
        <taxon>Alphaproteobacteria</taxon>
        <taxon>Hyphomicrobiales</taxon>
        <taxon>Ancalomicrobiaceae</taxon>
        <taxon>Siculibacillus</taxon>
    </lineage>
</organism>
<dbReference type="PANTHER" id="PTHR31297:SF34">
    <property type="entry name" value="GLUCAN 1,3-BETA-GLUCOSIDASE 2"/>
    <property type="match status" value="1"/>
</dbReference>
<evidence type="ECO:0000256" key="12">
    <source>
        <dbReference type="ARBA" id="ARBA00041260"/>
    </source>
</evidence>
<keyword evidence="9 13" id="KW-0326">Glycosidase</keyword>
<proteinExistence type="inferred from homology"/>
<comment type="subcellular location">
    <subcellularLocation>
        <location evidence="1">Cell membrane</location>
        <topology evidence="1">Single-pass type II membrane protein</topology>
    </subcellularLocation>
</comment>
<evidence type="ECO:0000256" key="9">
    <source>
        <dbReference type="ARBA" id="ARBA00023295"/>
    </source>
</evidence>
<evidence type="ECO:0000256" key="2">
    <source>
        <dbReference type="ARBA" id="ARBA00022475"/>
    </source>
</evidence>
<dbReference type="GO" id="GO:0005886">
    <property type="term" value="C:plasma membrane"/>
    <property type="evidence" value="ECO:0007669"/>
    <property type="project" value="UniProtKB-SubCell"/>
</dbReference>
<keyword evidence="4 13" id="KW-0378">Hydrolase</keyword>
<evidence type="ECO:0000256" key="11">
    <source>
        <dbReference type="ARBA" id="ARBA00037126"/>
    </source>
</evidence>
<keyword evidence="5" id="KW-0735">Signal-anchor</keyword>
<keyword evidence="7" id="KW-0472">Membrane</keyword>
<keyword evidence="17" id="KW-1185">Reference proteome</keyword>
<dbReference type="InterPro" id="IPR001547">
    <property type="entry name" value="Glyco_hydro_5"/>
</dbReference>
<evidence type="ECO:0000256" key="13">
    <source>
        <dbReference type="RuleBase" id="RU361153"/>
    </source>
</evidence>
<dbReference type="AlphaFoldDB" id="A0A4Q9VUE7"/>
<dbReference type="Pfam" id="PF00150">
    <property type="entry name" value="Cellulase"/>
    <property type="match status" value="1"/>
</dbReference>
<comment type="similarity">
    <text evidence="13">Belongs to the glycosyl hydrolase 5 (cellulase A) family.</text>
</comment>
<dbReference type="RefSeq" id="WP_131308325.1">
    <property type="nucleotide sequence ID" value="NZ_SJFN01000010.1"/>
</dbReference>
<sequence length="390" mass="41695">MDHAAVARTVILAAALFAGPVAAATPDCPVAPGDPLARGFSLTGWFDDVPARPPEARMLADLRARGMTHVRLPVRAETLSPRFTPAADVARTRRAVAAAIDRLLALDFAVVVDLHGGDALETLFRTDASAAERAVIAIWTELGPILAARPAGRVFAEILNEPPLDDATWARMQAEIVAAARRVMPSTTLILSTGGPQRVERLAASTPLPDPATVWAVHYYDPMVFTHQGADWMRPDPIAELKGVPFPFRGDDRRLAALAATARAGGAGEVATYLDSLRAVTFGLDDIERHMARLADWSRARSRPVVIGEFGVYRGAAAPAERRAWLAAVTAAAERHCLGWTHWEFRDGFGFVNADGRLDTATLAALLPLAPLPATARPSRPASARSEGTP</sequence>
<keyword evidence="10" id="KW-0961">Cell wall biogenesis/degradation</keyword>
<dbReference type="InterPro" id="IPR017853">
    <property type="entry name" value="GH"/>
</dbReference>
<evidence type="ECO:0000313" key="16">
    <source>
        <dbReference type="EMBL" id="TBW38763.1"/>
    </source>
</evidence>
<keyword evidence="14" id="KW-0732">Signal</keyword>
<gene>
    <name evidence="16" type="ORF">EYW49_08715</name>
</gene>
<dbReference type="Proteomes" id="UP000292781">
    <property type="component" value="Unassembled WGS sequence"/>
</dbReference>
<dbReference type="GO" id="GO:0009251">
    <property type="term" value="P:glucan catabolic process"/>
    <property type="evidence" value="ECO:0007669"/>
    <property type="project" value="TreeGrafter"/>
</dbReference>
<dbReference type="GO" id="GO:0008422">
    <property type="term" value="F:beta-glucosidase activity"/>
    <property type="evidence" value="ECO:0007669"/>
    <property type="project" value="TreeGrafter"/>
</dbReference>
<evidence type="ECO:0000256" key="7">
    <source>
        <dbReference type="ARBA" id="ARBA00023136"/>
    </source>
</evidence>
<dbReference type="InterPro" id="IPR050386">
    <property type="entry name" value="Glycosyl_hydrolase_5"/>
</dbReference>
<reference evidence="16 17" key="1">
    <citation type="submission" date="2019-02" db="EMBL/GenBank/DDBJ databases">
        <title>Siculibacillus lacustris gen. nov., sp. nov., a new rosette-forming bacterium isolated from a freshwater crater lake (Lake St. Ana, Romania).</title>
        <authorList>
            <person name="Felfoldi T."/>
            <person name="Marton Z."/>
            <person name="Szabo A."/>
            <person name="Mentes A."/>
            <person name="Boka K."/>
            <person name="Marialigeti K."/>
            <person name="Mathe I."/>
            <person name="Koncz M."/>
            <person name="Schumann P."/>
            <person name="Toth E."/>
        </authorList>
    </citation>
    <scope>NUCLEOTIDE SEQUENCE [LARGE SCALE GENOMIC DNA]</scope>
    <source>
        <strain evidence="16 17">SA-279</strain>
    </source>
</reference>
<feature type="chain" id="PRO_5020784929" description="Exo-1,3-beta-glucanase D" evidence="14">
    <location>
        <begin position="24"/>
        <end position="390"/>
    </location>
</feature>
<evidence type="ECO:0000256" key="5">
    <source>
        <dbReference type="ARBA" id="ARBA00022968"/>
    </source>
</evidence>
<dbReference type="EMBL" id="SJFN01000010">
    <property type="protein sequence ID" value="TBW38763.1"/>
    <property type="molecule type" value="Genomic_DNA"/>
</dbReference>
<dbReference type="GO" id="GO:0005576">
    <property type="term" value="C:extracellular region"/>
    <property type="evidence" value="ECO:0007669"/>
    <property type="project" value="TreeGrafter"/>
</dbReference>
<evidence type="ECO:0000256" key="1">
    <source>
        <dbReference type="ARBA" id="ARBA00004401"/>
    </source>
</evidence>
<dbReference type="GO" id="GO:0071555">
    <property type="term" value="P:cell wall organization"/>
    <property type="evidence" value="ECO:0007669"/>
    <property type="project" value="UniProtKB-KW"/>
</dbReference>
<evidence type="ECO:0000256" key="3">
    <source>
        <dbReference type="ARBA" id="ARBA00022692"/>
    </source>
</evidence>
<keyword evidence="3" id="KW-0812">Transmembrane</keyword>
<evidence type="ECO:0000256" key="4">
    <source>
        <dbReference type="ARBA" id="ARBA00022801"/>
    </source>
</evidence>
<comment type="caution">
    <text evidence="16">The sequence shown here is derived from an EMBL/GenBank/DDBJ whole genome shotgun (WGS) entry which is preliminary data.</text>
</comment>
<evidence type="ECO:0000256" key="14">
    <source>
        <dbReference type="SAM" id="SignalP"/>
    </source>
</evidence>
<feature type="signal peptide" evidence="14">
    <location>
        <begin position="1"/>
        <end position="23"/>
    </location>
</feature>
<comment type="function">
    <text evidence="11">Glucosidase involved in the degradation of cellulosic biomass. Active on lichenan.</text>
</comment>
<evidence type="ECO:0000256" key="10">
    <source>
        <dbReference type="ARBA" id="ARBA00023316"/>
    </source>
</evidence>